<dbReference type="InterPro" id="IPR005625">
    <property type="entry name" value="PepSY-ass_TM"/>
</dbReference>
<dbReference type="EMBL" id="BJON01000011">
    <property type="protein sequence ID" value="GED69248.1"/>
    <property type="molecule type" value="Genomic_DNA"/>
</dbReference>
<sequence length="448" mass="50747">MGNYNRFWRWHFYAAIFITPLLITLTLSGIGYLYYTDVENRAYADLFFGKSNKSEKLTLDEGMKQASNQFEGFAVSKIIVLDEPYNTRLTMKNATGDQRYIFLDPRNQLIGSQDARYTFSNVMRDTHSSLFVGGTVVNYLVELAASWAIFLLLSGIYMTFKGRVWKKREKMSPRQSNKRWHAIVGTMITIPMIVIIFTGLPWSAFMGDFIYTASQKYPSLGQPQVEPLTSDMSEVPWATRKNEAPTSTDAHAHHGAMTAAPDLSNTSNRLPIEQLMQKVEEARITKPYSIVYPSSDDGVYTVSKSSNTGVTGLDVSPYEEMTAYFDQYSGRLIAQTGYEDYGILAKWFTWGIPLHEGHLFGWANKLLNTVVCLCFLLVIFWGIKTWLFRKAEQKSFAPPKVSNRLSIGFISLMVILGVIMPLFGISLLVIALIEGILFVTRGKRERTV</sequence>
<feature type="transmembrane region" description="Helical" evidence="1">
    <location>
        <begin position="366"/>
        <end position="387"/>
    </location>
</feature>
<dbReference type="EMBL" id="LGIQ01000017">
    <property type="protein sequence ID" value="KNB68732.1"/>
    <property type="molecule type" value="Genomic_DNA"/>
</dbReference>
<evidence type="ECO:0000256" key="1">
    <source>
        <dbReference type="SAM" id="Phobius"/>
    </source>
</evidence>
<reference evidence="4" key="1">
    <citation type="submission" date="2015-07" db="EMBL/GenBank/DDBJ databases">
        <title>Genome sequencing project for genomic taxonomy and phylogenomics of Bacillus-like bacteria.</title>
        <authorList>
            <person name="Liu B."/>
            <person name="Wang J."/>
            <person name="Zhu Y."/>
            <person name="Liu G."/>
            <person name="Chen Q."/>
            <person name="Chen Z."/>
            <person name="Lan J."/>
            <person name="Che J."/>
            <person name="Ge C."/>
            <person name="Shi H."/>
            <person name="Pan Z."/>
            <person name="Liu X."/>
        </authorList>
    </citation>
    <scope>NUCLEOTIDE SEQUENCE [LARGE SCALE GENOMIC DNA]</scope>
    <source>
        <strain evidence="4">DSM 9887</strain>
    </source>
</reference>
<keyword evidence="1" id="KW-0472">Membrane</keyword>
<organism evidence="3 4">
    <name type="scientific">Brevibacillus reuszeri</name>
    <dbReference type="NCBI Taxonomy" id="54915"/>
    <lineage>
        <taxon>Bacteria</taxon>
        <taxon>Bacillati</taxon>
        <taxon>Bacillota</taxon>
        <taxon>Bacilli</taxon>
        <taxon>Bacillales</taxon>
        <taxon>Paenibacillaceae</taxon>
        <taxon>Brevibacillus</taxon>
    </lineage>
</organism>
<dbReference type="Proteomes" id="UP000319578">
    <property type="component" value="Unassembled WGS sequence"/>
</dbReference>
<reference evidence="3" key="2">
    <citation type="submission" date="2015-07" db="EMBL/GenBank/DDBJ databases">
        <title>MeaNS - Measles Nucleotide Surveillance Program.</title>
        <authorList>
            <person name="Tran T."/>
            <person name="Druce J."/>
        </authorList>
    </citation>
    <scope>NUCLEOTIDE SEQUENCE</scope>
    <source>
        <strain evidence="3">DSM 9887</strain>
    </source>
</reference>
<proteinExistence type="predicted"/>
<dbReference type="PANTHER" id="PTHR34219">
    <property type="entry name" value="IRON-REGULATED INNER MEMBRANE PROTEIN-RELATED"/>
    <property type="match status" value="1"/>
</dbReference>
<evidence type="ECO:0000313" key="5">
    <source>
        <dbReference type="Proteomes" id="UP000319578"/>
    </source>
</evidence>
<dbReference type="AlphaFoldDB" id="A0A0K9YJ50"/>
<dbReference type="Pfam" id="PF03929">
    <property type="entry name" value="PepSY_TM"/>
    <property type="match status" value="1"/>
</dbReference>
<accession>A0A0K9YJ50</accession>
<dbReference type="PANTHER" id="PTHR34219:SF1">
    <property type="entry name" value="PEPSY DOMAIN-CONTAINING PROTEIN"/>
    <property type="match status" value="1"/>
</dbReference>
<dbReference type="STRING" id="54915.ADS79_32745"/>
<gene>
    <name evidence="3" type="ORF">ADS79_32745</name>
    <name evidence="2" type="ORF">BRE01_29500</name>
</gene>
<keyword evidence="5" id="KW-1185">Reference proteome</keyword>
<dbReference type="PATRIC" id="fig|54915.3.peg.662"/>
<dbReference type="Proteomes" id="UP000036834">
    <property type="component" value="Unassembled WGS sequence"/>
</dbReference>
<feature type="transmembrane region" description="Helical" evidence="1">
    <location>
        <begin position="139"/>
        <end position="160"/>
    </location>
</feature>
<feature type="transmembrane region" description="Helical" evidence="1">
    <location>
        <begin position="180"/>
        <end position="202"/>
    </location>
</feature>
<protein>
    <submittedName>
        <fullName evidence="3">Sulfite reductase subunit alpha</fullName>
    </submittedName>
</protein>
<dbReference type="RefSeq" id="WP_049742665.1">
    <property type="nucleotide sequence ID" value="NZ_BJON01000011.1"/>
</dbReference>
<comment type="caution">
    <text evidence="3">The sequence shown here is derived from an EMBL/GenBank/DDBJ whole genome shotgun (WGS) entry which is preliminary data.</text>
</comment>
<name>A0A0K9YJ50_9BACL</name>
<feature type="transmembrane region" description="Helical" evidence="1">
    <location>
        <begin position="407"/>
        <end position="433"/>
    </location>
</feature>
<evidence type="ECO:0000313" key="3">
    <source>
        <dbReference type="EMBL" id="KNB68732.1"/>
    </source>
</evidence>
<keyword evidence="1" id="KW-0812">Transmembrane</keyword>
<dbReference type="OrthoDB" id="111691at2"/>
<reference evidence="2 5" key="3">
    <citation type="submission" date="2019-06" db="EMBL/GenBank/DDBJ databases">
        <title>Whole genome shotgun sequence of Brevibacillus reuszeri NBRC 15719.</title>
        <authorList>
            <person name="Hosoyama A."/>
            <person name="Uohara A."/>
            <person name="Ohji S."/>
            <person name="Ichikawa N."/>
        </authorList>
    </citation>
    <scope>NUCLEOTIDE SEQUENCE [LARGE SCALE GENOMIC DNA]</scope>
    <source>
        <strain evidence="2 5">NBRC 15719</strain>
    </source>
</reference>
<keyword evidence="1" id="KW-1133">Transmembrane helix</keyword>
<feature type="transmembrane region" description="Helical" evidence="1">
    <location>
        <begin position="12"/>
        <end position="35"/>
    </location>
</feature>
<evidence type="ECO:0000313" key="4">
    <source>
        <dbReference type="Proteomes" id="UP000036834"/>
    </source>
</evidence>
<evidence type="ECO:0000313" key="2">
    <source>
        <dbReference type="EMBL" id="GED69248.1"/>
    </source>
</evidence>